<dbReference type="Gene3D" id="1.10.357.10">
    <property type="entry name" value="Tetracycline Repressor, domain 2"/>
    <property type="match status" value="1"/>
</dbReference>
<name>A0A7V7RQC1_9BACI</name>
<dbReference type="PANTHER" id="PTHR43479">
    <property type="entry name" value="ACREF/ENVCD OPERON REPRESSOR-RELATED"/>
    <property type="match status" value="1"/>
</dbReference>
<dbReference type="GO" id="GO:0003677">
    <property type="term" value="F:DNA binding"/>
    <property type="evidence" value="ECO:0007669"/>
    <property type="project" value="UniProtKB-UniRule"/>
</dbReference>
<gene>
    <name evidence="5" type="ORF">F7732_00780</name>
</gene>
<dbReference type="AlphaFoldDB" id="A0A7V7RQC1"/>
<dbReference type="Pfam" id="PF08360">
    <property type="entry name" value="TetR_C_5"/>
    <property type="match status" value="1"/>
</dbReference>
<evidence type="ECO:0000256" key="3">
    <source>
        <dbReference type="PROSITE-ProRule" id="PRU00335"/>
    </source>
</evidence>
<evidence type="ECO:0000256" key="1">
    <source>
        <dbReference type="ARBA" id="ARBA00022491"/>
    </source>
</evidence>
<organism evidence="5 6">
    <name type="scientific">Bacillus mesophilum</name>
    <dbReference type="NCBI Taxonomy" id="1071718"/>
    <lineage>
        <taxon>Bacteria</taxon>
        <taxon>Bacillati</taxon>
        <taxon>Bacillota</taxon>
        <taxon>Bacilli</taxon>
        <taxon>Bacillales</taxon>
        <taxon>Bacillaceae</taxon>
        <taxon>Bacillus</taxon>
    </lineage>
</organism>
<comment type="caution">
    <text evidence="5">The sequence shown here is derived from an EMBL/GenBank/DDBJ whole genome shotgun (WGS) entry which is preliminary data.</text>
</comment>
<evidence type="ECO:0000313" key="6">
    <source>
        <dbReference type="Proteomes" id="UP000441354"/>
    </source>
</evidence>
<dbReference type="PANTHER" id="PTHR43479:SF11">
    <property type="entry name" value="ACREF_ENVCD OPERON REPRESSOR-RELATED"/>
    <property type="match status" value="1"/>
</dbReference>
<dbReference type="Proteomes" id="UP000441354">
    <property type="component" value="Unassembled WGS sequence"/>
</dbReference>
<dbReference type="InterPro" id="IPR023772">
    <property type="entry name" value="DNA-bd_HTH_TetR-type_CS"/>
</dbReference>
<keyword evidence="1" id="KW-0678">Repressor</keyword>
<dbReference type="Pfam" id="PF00440">
    <property type="entry name" value="TetR_N"/>
    <property type="match status" value="1"/>
</dbReference>
<dbReference type="InterPro" id="IPR050624">
    <property type="entry name" value="HTH-type_Tx_Regulator"/>
</dbReference>
<dbReference type="PROSITE" id="PS50977">
    <property type="entry name" value="HTH_TETR_2"/>
    <property type="match status" value="1"/>
</dbReference>
<evidence type="ECO:0000259" key="4">
    <source>
        <dbReference type="PROSITE" id="PS50977"/>
    </source>
</evidence>
<dbReference type="OrthoDB" id="9809772at2"/>
<feature type="DNA-binding region" description="H-T-H motif" evidence="3">
    <location>
        <begin position="32"/>
        <end position="51"/>
    </location>
</feature>
<dbReference type="PRINTS" id="PR00455">
    <property type="entry name" value="HTHTETR"/>
</dbReference>
<reference evidence="5 6" key="1">
    <citation type="journal article" date="2014" name="Arch. Microbiol.">
        <title>Bacillus mesophilum sp. nov., strain IITR-54T, a novel 4-chlorobiphenyl dechlorinating bacterium.</title>
        <authorList>
            <person name="Manickam N."/>
            <person name="Singh N.K."/>
            <person name="Bajaj A."/>
            <person name="Kumar R.M."/>
            <person name="Kaur G."/>
            <person name="Kaur N."/>
            <person name="Bala M."/>
            <person name="Kumar A."/>
            <person name="Mayilraj S."/>
        </authorList>
    </citation>
    <scope>NUCLEOTIDE SEQUENCE [LARGE SCALE GENOMIC DNA]</scope>
    <source>
        <strain evidence="5 6">IITR-54</strain>
    </source>
</reference>
<dbReference type="GO" id="GO:0045892">
    <property type="term" value="P:negative regulation of DNA-templated transcription"/>
    <property type="evidence" value="ECO:0007669"/>
    <property type="project" value="InterPro"/>
</dbReference>
<dbReference type="InterPro" id="IPR009057">
    <property type="entry name" value="Homeodomain-like_sf"/>
</dbReference>
<proteinExistence type="predicted"/>
<accession>A0A7V7RQC1</accession>
<keyword evidence="2 3" id="KW-0238">DNA-binding</keyword>
<dbReference type="InterPro" id="IPR001647">
    <property type="entry name" value="HTH_TetR"/>
</dbReference>
<dbReference type="PROSITE" id="PS01081">
    <property type="entry name" value="HTH_TETR_1"/>
    <property type="match status" value="1"/>
</dbReference>
<dbReference type="SUPFAM" id="SSF46689">
    <property type="entry name" value="Homeodomain-like"/>
    <property type="match status" value="1"/>
</dbReference>
<dbReference type="InterPro" id="IPR013571">
    <property type="entry name" value="Tscrpt_reg_QacR_C"/>
</dbReference>
<evidence type="ECO:0000313" key="5">
    <source>
        <dbReference type="EMBL" id="KAB2335137.1"/>
    </source>
</evidence>
<dbReference type="Gene3D" id="1.10.10.60">
    <property type="entry name" value="Homeodomain-like"/>
    <property type="match status" value="1"/>
</dbReference>
<dbReference type="RefSeq" id="WP_151571821.1">
    <property type="nucleotide sequence ID" value="NZ_WBOT01000001.1"/>
</dbReference>
<dbReference type="InterPro" id="IPR036271">
    <property type="entry name" value="Tet_transcr_reg_TetR-rel_C_sf"/>
</dbReference>
<sequence>MTKHSVASKRTKEKIINAARSLFKIKGYSDTTITDIINEGGISRGNLYYHFDNKEALFLHVMEEDARIWLEEWHSYCQQFKNPKDRLYGLAEFYADTAISYPISRVQKEFLSSILTVKTSAKKLEAINLQYLKVCENIFQEAQNKGYWEKYDISFLTLLLSSILNGIEEEANNIPKDKLKEIFTKGIDIFLNGID</sequence>
<feature type="domain" description="HTH tetR-type" evidence="4">
    <location>
        <begin position="9"/>
        <end position="69"/>
    </location>
</feature>
<dbReference type="EMBL" id="WBOT01000001">
    <property type="protein sequence ID" value="KAB2335137.1"/>
    <property type="molecule type" value="Genomic_DNA"/>
</dbReference>
<protein>
    <submittedName>
        <fullName evidence="5">TetR/AcrR family transcriptional regulator</fullName>
    </submittedName>
</protein>
<dbReference type="SUPFAM" id="SSF48498">
    <property type="entry name" value="Tetracyclin repressor-like, C-terminal domain"/>
    <property type="match status" value="1"/>
</dbReference>
<keyword evidence="6" id="KW-1185">Reference proteome</keyword>
<dbReference type="GO" id="GO:0003700">
    <property type="term" value="F:DNA-binding transcription factor activity"/>
    <property type="evidence" value="ECO:0007669"/>
    <property type="project" value="InterPro"/>
</dbReference>
<evidence type="ECO:0000256" key="2">
    <source>
        <dbReference type="ARBA" id="ARBA00023125"/>
    </source>
</evidence>